<evidence type="ECO:0000256" key="2">
    <source>
        <dbReference type="ARBA" id="ARBA00022617"/>
    </source>
</evidence>
<dbReference type="InterPro" id="IPR005117">
    <property type="entry name" value="NiRdtase/SiRdtase_haem-b_fer"/>
</dbReference>
<dbReference type="SUPFAM" id="SSF56014">
    <property type="entry name" value="Nitrite and sulphite reductase 4Fe-4S domain-like"/>
    <property type="match status" value="1"/>
</dbReference>
<dbReference type="KEGG" id="mema:MMAB1_1377"/>
<dbReference type="RefSeq" id="WP_082864906.1">
    <property type="nucleotide sequence ID" value="NZ_DAIMMY010000025.1"/>
</dbReference>
<dbReference type="PANTHER" id="PTHR32439:SF9">
    <property type="entry name" value="BLR3264 PROTEIN"/>
    <property type="match status" value="1"/>
</dbReference>
<evidence type="ECO:0000256" key="5">
    <source>
        <dbReference type="ARBA" id="ARBA00023004"/>
    </source>
</evidence>
<evidence type="ECO:0000313" key="9">
    <source>
        <dbReference type="Proteomes" id="UP000069850"/>
    </source>
</evidence>
<dbReference type="GeneID" id="27137259"/>
<dbReference type="PANTHER" id="PTHR32439">
    <property type="entry name" value="FERREDOXIN--NITRITE REDUCTASE, CHLOROPLASTIC"/>
    <property type="match status" value="1"/>
</dbReference>
<dbReference type="Pfam" id="PF01077">
    <property type="entry name" value="NIR_SIR"/>
    <property type="match status" value="1"/>
</dbReference>
<protein>
    <submittedName>
        <fullName evidence="8">Anaerobic sulfite reductase subunit C</fullName>
        <ecNumber evidence="8">1.8.1.-</ecNumber>
    </submittedName>
</protein>
<dbReference type="InterPro" id="IPR006067">
    <property type="entry name" value="NO2/SO3_Rdtase_4Fe4S_dom"/>
</dbReference>
<dbReference type="InterPro" id="IPR045854">
    <property type="entry name" value="NO2/SO3_Rdtase_4Fe4S_sf"/>
</dbReference>
<dbReference type="Gene3D" id="3.30.70.3340">
    <property type="match status" value="1"/>
</dbReference>
<dbReference type="InterPro" id="IPR051329">
    <property type="entry name" value="NIR_SIR_4Fe-4S"/>
</dbReference>
<dbReference type="GO" id="GO:0046872">
    <property type="term" value="F:metal ion binding"/>
    <property type="evidence" value="ECO:0007669"/>
    <property type="project" value="UniProtKB-KW"/>
</dbReference>
<dbReference type="EMBL" id="LT158599">
    <property type="protein sequence ID" value="CVK32590.1"/>
    <property type="molecule type" value="Genomic_DNA"/>
</dbReference>
<feature type="domain" description="4Fe-4S ferredoxin-type" evidence="7">
    <location>
        <begin position="185"/>
        <end position="214"/>
    </location>
</feature>
<keyword evidence="3" id="KW-0479">Metal-binding</keyword>
<dbReference type="AlphaFoldDB" id="A0A0X3BL10"/>
<dbReference type="Pfam" id="PF03460">
    <property type="entry name" value="NIR_SIR_ferr"/>
    <property type="match status" value="1"/>
</dbReference>
<keyword evidence="6" id="KW-0411">Iron-sulfur</keyword>
<dbReference type="PROSITE" id="PS00365">
    <property type="entry name" value="NIR_SIR"/>
    <property type="match status" value="1"/>
</dbReference>
<dbReference type="InterPro" id="IPR017896">
    <property type="entry name" value="4Fe4S_Fe-S-bd"/>
</dbReference>
<keyword evidence="2" id="KW-0349">Heme</keyword>
<sequence>MMNNYGLYTRGGVITERNADYATIRLRVPGGVLSAAQVKQLAKISEKYGDGTLHLTMRQTAEIPHVNPDNLAKIAKALEKNGTPLGAEQNEVVNIMACPGTERCKYANCETIDLARKVDARVFGKELPIRLRIAISGCTYMCNSPLLNDIGIIGRIRPLRIPGLCTGCGTCVEYCKERAIKLRDGISVLDESKCVQCGVCIHSCPYHLLKSEYDHYQITVGGRRGANPCVGRELVTVETEEEVVEVVDRVVYWVYRTAWSGRFLADQMDEIGYEKFREEIQKEFGPKEQAAEE</sequence>
<proteinExistence type="predicted"/>
<feature type="domain" description="4Fe-4S ferredoxin-type" evidence="7">
    <location>
        <begin position="156"/>
        <end position="184"/>
    </location>
</feature>
<evidence type="ECO:0000256" key="4">
    <source>
        <dbReference type="ARBA" id="ARBA00023002"/>
    </source>
</evidence>
<dbReference type="SUPFAM" id="SSF54862">
    <property type="entry name" value="4Fe-4S ferredoxins"/>
    <property type="match status" value="1"/>
</dbReference>
<dbReference type="GO" id="GO:0020037">
    <property type="term" value="F:heme binding"/>
    <property type="evidence" value="ECO:0007669"/>
    <property type="project" value="InterPro"/>
</dbReference>
<organism evidence="8 9">
    <name type="scientific">Methanoculleus bourgensis</name>
    <dbReference type="NCBI Taxonomy" id="83986"/>
    <lineage>
        <taxon>Archaea</taxon>
        <taxon>Methanobacteriati</taxon>
        <taxon>Methanobacteriota</taxon>
        <taxon>Stenosarchaea group</taxon>
        <taxon>Methanomicrobia</taxon>
        <taxon>Methanomicrobiales</taxon>
        <taxon>Methanomicrobiaceae</taxon>
        <taxon>Methanoculleus</taxon>
    </lineage>
</organism>
<evidence type="ECO:0000256" key="3">
    <source>
        <dbReference type="ARBA" id="ARBA00022723"/>
    </source>
</evidence>
<evidence type="ECO:0000256" key="1">
    <source>
        <dbReference type="ARBA" id="ARBA00022485"/>
    </source>
</evidence>
<evidence type="ECO:0000313" key="8">
    <source>
        <dbReference type="EMBL" id="CVK32590.1"/>
    </source>
</evidence>
<reference evidence="8 9" key="1">
    <citation type="submission" date="2016-01" db="EMBL/GenBank/DDBJ databases">
        <authorList>
            <person name="Manzoor S."/>
        </authorList>
    </citation>
    <scope>NUCLEOTIDE SEQUENCE [LARGE SCALE GENOMIC DNA]</scope>
    <source>
        <strain evidence="8">Methanoculleus sp MAB1</strain>
    </source>
</reference>
<dbReference type="SUPFAM" id="SSF55124">
    <property type="entry name" value="Nitrite/Sulfite reductase N-terminal domain-like"/>
    <property type="match status" value="1"/>
</dbReference>
<keyword evidence="1" id="KW-0004">4Fe-4S</keyword>
<dbReference type="GO" id="GO:0016491">
    <property type="term" value="F:oxidoreductase activity"/>
    <property type="evidence" value="ECO:0007669"/>
    <property type="project" value="UniProtKB-KW"/>
</dbReference>
<dbReference type="InterPro" id="IPR006066">
    <property type="entry name" value="NO2/SO3_Rdtase_FeS/sirohaem_BS"/>
</dbReference>
<keyword evidence="4 8" id="KW-0560">Oxidoreductase</keyword>
<evidence type="ECO:0000259" key="7">
    <source>
        <dbReference type="PROSITE" id="PS51379"/>
    </source>
</evidence>
<name>A0A0X3BL10_9EURY</name>
<keyword evidence="5" id="KW-0408">Iron</keyword>
<gene>
    <name evidence="8" type="ORF">MMAB1_1377</name>
</gene>
<dbReference type="Gene3D" id="3.30.70.20">
    <property type="match status" value="1"/>
</dbReference>
<dbReference type="PROSITE" id="PS00198">
    <property type="entry name" value="4FE4S_FER_1"/>
    <property type="match status" value="1"/>
</dbReference>
<dbReference type="GO" id="GO:0051539">
    <property type="term" value="F:4 iron, 4 sulfur cluster binding"/>
    <property type="evidence" value="ECO:0007669"/>
    <property type="project" value="UniProtKB-KW"/>
</dbReference>
<dbReference type="Gene3D" id="3.30.413.10">
    <property type="entry name" value="Sulfite Reductase Hemoprotein, domain 1"/>
    <property type="match status" value="1"/>
</dbReference>
<dbReference type="PROSITE" id="PS51379">
    <property type="entry name" value="4FE4S_FER_2"/>
    <property type="match status" value="2"/>
</dbReference>
<evidence type="ECO:0000256" key="6">
    <source>
        <dbReference type="ARBA" id="ARBA00023014"/>
    </source>
</evidence>
<dbReference type="OrthoDB" id="15347at2157"/>
<dbReference type="InterPro" id="IPR017900">
    <property type="entry name" value="4Fe4S_Fe_S_CS"/>
</dbReference>
<dbReference type="Pfam" id="PF00037">
    <property type="entry name" value="Fer4"/>
    <property type="match status" value="2"/>
</dbReference>
<accession>A0A0X3BL10</accession>
<dbReference type="InterPro" id="IPR036136">
    <property type="entry name" value="Nit/Sulf_reduc_fer-like_dom_sf"/>
</dbReference>
<dbReference type="EC" id="1.8.1.-" evidence="8"/>
<dbReference type="Proteomes" id="UP000069850">
    <property type="component" value="Chromosome 1"/>
</dbReference>